<reference evidence="2" key="1">
    <citation type="submission" date="2016-09" db="EMBL/GenBank/DDBJ databases">
        <authorList>
            <person name="Greninger A.L."/>
            <person name="Jerome K.R."/>
            <person name="Mcnair B."/>
            <person name="Wallis C."/>
            <person name="Fang F."/>
        </authorList>
    </citation>
    <scope>NUCLEOTIDE SEQUENCE [LARGE SCALE GENOMIC DNA]</scope>
    <source>
        <strain evidence="2">M7</strain>
    </source>
</reference>
<protein>
    <submittedName>
        <fullName evidence="1">Uncharacterized protein</fullName>
    </submittedName>
</protein>
<dbReference type="EMBL" id="MIGZ01000030">
    <property type="protein sequence ID" value="ODQ94865.1"/>
    <property type="molecule type" value="Genomic_DNA"/>
</dbReference>
<keyword evidence="2" id="KW-1185">Reference proteome</keyword>
<dbReference type="AlphaFoldDB" id="A0A1E3RY64"/>
<name>A0A1E3RY64_9MYCO</name>
<proteinExistence type="predicted"/>
<dbReference type="OrthoDB" id="264096at2"/>
<organism evidence="1 2">
    <name type="scientific">Mycolicibacterium holsaticum</name>
    <dbReference type="NCBI Taxonomy" id="152142"/>
    <lineage>
        <taxon>Bacteria</taxon>
        <taxon>Bacillati</taxon>
        <taxon>Actinomycetota</taxon>
        <taxon>Actinomycetes</taxon>
        <taxon>Mycobacteriales</taxon>
        <taxon>Mycobacteriaceae</taxon>
        <taxon>Mycolicibacterium</taxon>
    </lineage>
</organism>
<accession>A0A1E3RY64</accession>
<dbReference type="RefSeq" id="WP_069404595.1">
    <property type="nucleotide sequence ID" value="NZ_MIGZ01000030.1"/>
</dbReference>
<sequence>MSVHWDRARAVADAVLYEGYLLYPYRSDSGKNQSRWQFGVLGPSGAAESGIGEDTSLSTQVLVHPQGVPWISAVVRFLQLQHRGAERDVGAVRFQPVEELVTGTQTWLSWDEAVEREITIDRFPVPSLPRTVDICVPAGREVQVVDGGRLVRTRRQVQALVSISAEPDGDLLRLTLRVSNTGFPAADKDEAIATSLIGTHVLIEVTNGQFVSLLDPPAAAADAVARLRQHRCFPVLAGPPGSSELVLASPIILYDHPEIAEQSKAALYDSTEIDEILTLRIMTMTDEEKVQARATDPLAAAIIDRCDSMSPEDMLDLHGVLRNPHAAAADPGLLPEVPEGVDWWEPTADNAVRPDLDAVLVNGIAVARGSRVRLRPTRRADAQDIFYADRIAHVTSVHQDVDGDQHIGVVLEDDPAADLHDWYGRYLYFAPDEVEPLERSP</sequence>
<evidence type="ECO:0000313" key="1">
    <source>
        <dbReference type="EMBL" id="ODQ94865.1"/>
    </source>
</evidence>
<evidence type="ECO:0000313" key="2">
    <source>
        <dbReference type="Proteomes" id="UP000094243"/>
    </source>
</evidence>
<gene>
    <name evidence="1" type="ORF">BHQ17_07565</name>
</gene>
<dbReference type="Proteomes" id="UP000094243">
    <property type="component" value="Unassembled WGS sequence"/>
</dbReference>
<comment type="caution">
    <text evidence="1">The sequence shown here is derived from an EMBL/GenBank/DDBJ whole genome shotgun (WGS) entry which is preliminary data.</text>
</comment>